<evidence type="ECO:0000256" key="4">
    <source>
        <dbReference type="ARBA" id="ARBA00022825"/>
    </source>
</evidence>
<protein>
    <submittedName>
        <fullName evidence="7">Periplasmic serine proteases (ClpP class)</fullName>
    </submittedName>
</protein>
<keyword evidence="4" id="KW-0720">Serine protease</keyword>
<dbReference type="Gene3D" id="3.90.226.10">
    <property type="entry name" value="2-enoyl-CoA Hydratase, Chain A, domain 1"/>
    <property type="match status" value="1"/>
</dbReference>
<accession>A0A0G4E5C6</accession>
<reference evidence="7" key="2">
    <citation type="submission" date="2015-06" db="EMBL/GenBank/DDBJ databases">
        <title>Environmentally co-occuring mercury resistance plasmids are genetically and phenotypically diverse and confer variable context-dependent fitness effects.</title>
        <authorList>
            <person name="Hall J.P.J."/>
            <person name="Harrison E."/>
            <person name="Lilley A.K."/>
            <person name="Paterson S."/>
            <person name="Spiers A.J."/>
            <person name="Brockhurst M.A."/>
        </authorList>
    </citation>
    <scope>NUCLEOTIDE SEQUENCE [LARGE SCALE GENOMIC DNA]</scope>
    <source>
        <strain evidence="7">SBW25</strain>
        <plasmid evidence="7">pQBR55</plasmid>
    </source>
</reference>
<dbReference type="GO" id="GO:0004252">
    <property type="term" value="F:serine-type endopeptidase activity"/>
    <property type="evidence" value="ECO:0007669"/>
    <property type="project" value="InterPro"/>
</dbReference>
<sequence length="311" mass="33789">MDMSMEVLERVLLASVTEQRRSRRWRIAFRFMAFAVVISAVLVNGSFDLVGEGDGREHTAKIEVEGPIGEGSGVSAEKVKRSLAAAFMDPNTRGVVLEINSPGGSPVAAGIIYDEIKRQRNIHPAIKVYAVIGDLGASGAYYIASAADQIYADKASLVGSIGVTAATFGFVDLMSKLGVERRAYTSGKHKAFLDQFQPRNEDETKFWQGVLNTTHQQFISAVKSGRGDRLKSAEHPEIFSGLIWTGEQALQLGLIDHLGDTDLVARDVIQQERVVDFTRKDSAFDRFASKLGASAAREISQAVGVSGIRLQ</sequence>
<keyword evidence="2 7" id="KW-0645">Protease</keyword>
<dbReference type="EMBL" id="LN713927">
    <property type="protein sequence ID" value="CEK42411.1"/>
    <property type="molecule type" value="Genomic_DNA"/>
</dbReference>
<dbReference type="InterPro" id="IPR029045">
    <property type="entry name" value="ClpP/crotonase-like_dom_sf"/>
</dbReference>
<keyword evidence="3" id="KW-0378">Hydrolase</keyword>
<keyword evidence="7" id="KW-0614">Plasmid</keyword>
<keyword evidence="5" id="KW-1133">Transmembrane helix</keyword>
<geneLocation type="plasmid" evidence="7">
    <name>pQBR55</name>
</geneLocation>
<dbReference type="Gene3D" id="6.20.330.10">
    <property type="match status" value="1"/>
</dbReference>
<gene>
    <name evidence="7" type="ORF">PQBR55_0032</name>
</gene>
<dbReference type="PRINTS" id="PR00127">
    <property type="entry name" value="CLPPROTEASEP"/>
</dbReference>
<dbReference type="PANTHER" id="PTHR42987">
    <property type="entry name" value="PEPTIDASE S49"/>
    <property type="match status" value="1"/>
</dbReference>
<reference evidence="7" key="1">
    <citation type="submission" date="2014-12" db="EMBL/GenBank/DDBJ databases">
        <authorList>
            <person name="Hall J."/>
        </authorList>
    </citation>
    <scope>NUCLEOTIDE SEQUENCE [LARGE SCALE GENOMIC DNA]</scope>
    <source>
        <strain evidence="7">SBW25</strain>
        <plasmid evidence="7">pQBR55</plasmid>
    </source>
</reference>
<dbReference type="RefSeq" id="WP_176456028.1">
    <property type="nucleotide sequence ID" value="NZ_LN713927.1"/>
</dbReference>
<dbReference type="SUPFAM" id="SSF52096">
    <property type="entry name" value="ClpP/crotonase"/>
    <property type="match status" value="1"/>
</dbReference>
<feature type="transmembrane region" description="Helical" evidence="5">
    <location>
        <begin position="27"/>
        <end position="47"/>
    </location>
</feature>
<keyword evidence="5" id="KW-0472">Membrane</keyword>
<dbReference type="PANTHER" id="PTHR42987:SF8">
    <property type="entry name" value="PROTEINASE"/>
    <property type="match status" value="1"/>
</dbReference>
<evidence type="ECO:0000313" key="7">
    <source>
        <dbReference type="EMBL" id="CEK42411.1"/>
    </source>
</evidence>
<dbReference type="AlphaFoldDB" id="A0A0G4E5C6"/>
<dbReference type="InterPro" id="IPR002142">
    <property type="entry name" value="Peptidase_S49"/>
</dbReference>
<dbReference type="Pfam" id="PF01343">
    <property type="entry name" value="Peptidase_S49"/>
    <property type="match status" value="1"/>
</dbReference>
<keyword evidence="5" id="KW-0812">Transmembrane</keyword>
<evidence type="ECO:0000256" key="1">
    <source>
        <dbReference type="ARBA" id="ARBA00008683"/>
    </source>
</evidence>
<evidence type="ECO:0000256" key="2">
    <source>
        <dbReference type="ARBA" id="ARBA00022670"/>
    </source>
</evidence>
<organism evidence="7">
    <name type="scientific">Pseudomonas fluorescens (strain SBW25)</name>
    <dbReference type="NCBI Taxonomy" id="216595"/>
    <lineage>
        <taxon>Bacteria</taxon>
        <taxon>Pseudomonadati</taxon>
        <taxon>Pseudomonadota</taxon>
        <taxon>Gammaproteobacteria</taxon>
        <taxon>Pseudomonadales</taxon>
        <taxon>Pseudomonadaceae</taxon>
        <taxon>Pseudomonas</taxon>
    </lineage>
</organism>
<evidence type="ECO:0000256" key="5">
    <source>
        <dbReference type="SAM" id="Phobius"/>
    </source>
</evidence>
<dbReference type="GO" id="GO:0006508">
    <property type="term" value="P:proteolysis"/>
    <property type="evidence" value="ECO:0007669"/>
    <property type="project" value="UniProtKB-KW"/>
</dbReference>
<name>A0A0G4E5C6_PSEFS</name>
<evidence type="ECO:0000259" key="6">
    <source>
        <dbReference type="Pfam" id="PF01343"/>
    </source>
</evidence>
<dbReference type="CDD" id="cd07023">
    <property type="entry name" value="S49_Sppa_N_C"/>
    <property type="match status" value="1"/>
</dbReference>
<evidence type="ECO:0000256" key="3">
    <source>
        <dbReference type="ARBA" id="ARBA00022801"/>
    </source>
</evidence>
<dbReference type="InterPro" id="IPR047272">
    <property type="entry name" value="S49_SppA_C"/>
</dbReference>
<comment type="similarity">
    <text evidence="1">Belongs to the peptidase S49 family.</text>
</comment>
<dbReference type="GO" id="GO:0004176">
    <property type="term" value="F:ATP-dependent peptidase activity"/>
    <property type="evidence" value="ECO:0007669"/>
    <property type="project" value="InterPro"/>
</dbReference>
<proteinExistence type="inferred from homology"/>
<dbReference type="InterPro" id="IPR001907">
    <property type="entry name" value="ClpP"/>
</dbReference>
<feature type="domain" description="Peptidase S49" evidence="6">
    <location>
        <begin position="126"/>
        <end position="270"/>
    </location>
</feature>